<keyword evidence="14 23" id="KW-0456">Lyase</keyword>
<evidence type="ECO:0000256" key="12">
    <source>
        <dbReference type="ARBA" id="ARBA00023222"/>
    </source>
</evidence>
<evidence type="ECO:0000256" key="14">
    <source>
        <dbReference type="ARBA" id="ARBA00023239"/>
    </source>
</evidence>
<comment type="subcellular location">
    <subcellularLocation>
        <location evidence="3">Cytoplasm</location>
    </subcellularLocation>
</comment>
<dbReference type="PIRSF" id="PIRSF001500">
    <property type="entry name" value="Chor_mut_pdt_Ppr"/>
    <property type="match status" value="1"/>
</dbReference>
<dbReference type="Gene3D" id="3.30.70.260">
    <property type="match status" value="1"/>
</dbReference>
<comment type="caution">
    <text evidence="23">The sequence shown here is derived from an EMBL/GenBank/DDBJ whole genome shotgun (WGS) entry which is preliminary data.</text>
</comment>
<evidence type="ECO:0000256" key="10">
    <source>
        <dbReference type="ARBA" id="ARBA00022605"/>
    </source>
</evidence>
<keyword evidence="9" id="KW-0963">Cytoplasm</keyword>
<evidence type="ECO:0000256" key="3">
    <source>
        <dbReference type="ARBA" id="ARBA00004496"/>
    </source>
</evidence>
<keyword evidence="10" id="KW-0028">Amino-acid biosynthesis</keyword>
<dbReference type="PROSITE" id="PS51171">
    <property type="entry name" value="PREPHENATE_DEHYDR_3"/>
    <property type="match status" value="1"/>
</dbReference>
<dbReference type="PANTHER" id="PTHR21022:SF19">
    <property type="entry name" value="PREPHENATE DEHYDRATASE-RELATED"/>
    <property type="match status" value="1"/>
</dbReference>
<evidence type="ECO:0000313" key="24">
    <source>
        <dbReference type="Proteomes" id="UP000322981"/>
    </source>
</evidence>
<dbReference type="PROSITE" id="PS00858">
    <property type="entry name" value="PREPHENATE_DEHYDR_2"/>
    <property type="match status" value="1"/>
</dbReference>
<dbReference type="Pfam" id="PF01842">
    <property type="entry name" value="ACT"/>
    <property type="match status" value="1"/>
</dbReference>
<feature type="site" description="Essential for prephenate dehydratase activity" evidence="19">
    <location>
        <position position="266"/>
    </location>
</feature>
<name>A0A5M8FN51_9GAMM</name>
<dbReference type="FunFam" id="3.40.190.10:FF:000029">
    <property type="entry name" value="Chorismate mutase/Prephenate dehydratase"/>
    <property type="match status" value="1"/>
</dbReference>
<feature type="domain" description="Chorismate mutase" evidence="20">
    <location>
        <begin position="1"/>
        <end position="93"/>
    </location>
</feature>
<feature type="domain" description="Prephenate dehydratase" evidence="21">
    <location>
        <begin position="93"/>
        <end position="273"/>
    </location>
</feature>
<evidence type="ECO:0000256" key="4">
    <source>
        <dbReference type="ARBA" id="ARBA00004741"/>
    </source>
</evidence>
<dbReference type="PANTHER" id="PTHR21022">
    <property type="entry name" value="PREPHENATE DEHYDRATASE P PROTEIN"/>
    <property type="match status" value="1"/>
</dbReference>
<evidence type="ECO:0000259" key="21">
    <source>
        <dbReference type="PROSITE" id="PS51171"/>
    </source>
</evidence>
<dbReference type="FunFam" id="1.20.59.10:FF:000004">
    <property type="entry name" value="Prephenate dehydratase"/>
    <property type="match status" value="1"/>
</dbReference>
<dbReference type="SMART" id="SM00830">
    <property type="entry name" value="CM_2"/>
    <property type="match status" value="1"/>
</dbReference>
<dbReference type="GO" id="GO:0009094">
    <property type="term" value="P:L-phenylalanine biosynthetic process"/>
    <property type="evidence" value="ECO:0007669"/>
    <property type="project" value="UniProtKB-UniPathway"/>
</dbReference>
<evidence type="ECO:0000313" key="23">
    <source>
        <dbReference type="EMBL" id="KAA6184561.1"/>
    </source>
</evidence>
<proteinExistence type="predicted"/>
<dbReference type="FunFam" id="3.30.70.260:FF:000012">
    <property type="entry name" value="Prephenate dehydratase"/>
    <property type="match status" value="1"/>
</dbReference>
<keyword evidence="12" id="KW-0584">Phenylalanine biosynthesis</keyword>
<accession>A0A5M8FN51</accession>
<reference evidence="23 24" key="1">
    <citation type="submission" date="2019-09" db="EMBL/GenBank/DDBJ databases">
        <title>Whole-genome sequence of the purple sulfur bacterium Thiohalocapsa marina DSM 19078.</title>
        <authorList>
            <person name="Kyndt J.A."/>
            <person name="Meyer T.E."/>
        </authorList>
    </citation>
    <scope>NUCLEOTIDE SEQUENCE [LARGE SCALE GENOMIC DNA]</scope>
    <source>
        <strain evidence="23 24">DSM 19078</strain>
    </source>
</reference>
<comment type="function">
    <text evidence="2">Catalyzes the Claisen rearrangement of chorismate to prephenate and the decarboxylation/dehydration of prephenate to phenylpyruvate.</text>
</comment>
<evidence type="ECO:0000256" key="17">
    <source>
        <dbReference type="ARBA" id="ARBA00031520"/>
    </source>
</evidence>
<dbReference type="InterPro" id="IPR002912">
    <property type="entry name" value="ACT_dom"/>
</dbReference>
<dbReference type="Gene3D" id="1.20.59.10">
    <property type="entry name" value="Chorismate mutase"/>
    <property type="match status" value="1"/>
</dbReference>
<dbReference type="AlphaFoldDB" id="A0A5M8FN51"/>
<evidence type="ECO:0000256" key="9">
    <source>
        <dbReference type="ARBA" id="ARBA00022490"/>
    </source>
</evidence>
<dbReference type="InterPro" id="IPR036263">
    <property type="entry name" value="Chorismate_II_sf"/>
</dbReference>
<keyword evidence="13" id="KW-0413">Isomerase</keyword>
<feature type="domain" description="ACT" evidence="22">
    <location>
        <begin position="285"/>
        <end position="362"/>
    </location>
</feature>
<dbReference type="PROSITE" id="PS51671">
    <property type="entry name" value="ACT"/>
    <property type="match status" value="1"/>
</dbReference>
<evidence type="ECO:0000256" key="16">
    <source>
        <dbReference type="ARBA" id="ARBA00031175"/>
    </source>
</evidence>
<comment type="pathway">
    <text evidence="5">Metabolic intermediate biosynthesis; prephenate biosynthesis; prephenate from chorismate: step 1/1.</text>
</comment>
<evidence type="ECO:0000256" key="11">
    <source>
        <dbReference type="ARBA" id="ARBA00023141"/>
    </source>
</evidence>
<evidence type="ECO:0000259" key="20">
    <source>
        <dbReference type="PROSITE" id="PS51168"/>
    </source>
</evidence>
<dbReference type="InterPro" id="IPR036979">
    <property type="entry name" value="CM_dom_sf"/>
</dbReference>
<dbReference type="InterPro" id="IPR002701">
    <property type="entry name" value="CM_II_prokaryot"/>
</dbReference>
<evidence type="ECO:0000256" key="1">
    <source>
        <dbReference type="ARBA" id="ARBA00000824"/>
    </source>
</evidence>
<dbReference type="UniPathway" id="UPA00120">
    <property type="reaction ID" value="UER00203"/>
</dbReference>
<organism evidence="23 24">
    <name type="scientific">Thiohalocapsa marina</name>
    <dbReference type="NCBI Taxonomy" id="424902"/>
    <lineage>
        <taxon>Bacteria</taxon>
        <taxon>Pseudomonadati</taxon>
        <taxon>Pseudomonadota</taxon>
        <taxon>Gammaproteobacteria</taxon>
        <taxon>Chromatiales</taxon>
        <taxon>Chromatiaceae</taxon>
        <taxon>Thiohalocapsa</taxon>
    </lineage>
</organism>
<keyword evidence="11" id="KW-0057">Aromatic amino acid biosynthesis</keyword>
<comment type="pathway">
    <text evidence="4">Amino-acid biosynthesis; L-phenylalanine biosynthesis; phenylpyruvate from prephenate: step 1/1.</text>
</comment>
<dbReference type="SUPFAM" id="SSF48600">
    <property type="entry name" value="Chorismate mutase II"/>
    <property type="match status" value="1"/>
</dbReference>
<evidence type="ECO:0000256" key="8">
    <source>
        <dbReference type="ARBA" id="ARBA00014401"/>
    </source>
</evidence>
<dbReference type="Pfam" id="PF00800">
    <property type="entry name" value="PDT"/>
    <property type="match status" value="1"/>
</dbReference>
<evidence type="ECO:0000256" key="13">
    <source>
        <dbReference type="ARBA" id="ARBA00023235"/>
    </source>
</evidence>
<dbReference type="CDD" id="cd13630">
    <property type="entry name" value="PBP2_PDT_1"/>
    <property type="match status" value="1"/>
</dbReference>
<evidence type="ECO:0000256" key="7">
    <source>
        <dbReference type="ARBA" id="ARBA00013147"/>
    </source>
</evidence>
<dbReference type="GO" id="GO:0004664">
    <property type="term" value="F:prephenate dehydratase activity"/>
    <property type="evidence" value="ECO:0007669"/>
    <property type="project" value="UniProtKB-EC"/>
</dbReference>
<dbReference type="Gene3D" id="3.40.190.10">
    <property type="entry name" value="Periplasmic binding protein-like II"/>
    <property type="match status" value="2"/>
</dbReference>
<keyword evidence="15" id="KW-0511">Multifunctional enzyme</keyword>
<dbReference type="InterPro" id="IPR045865">
    <property type="entry name" value="ACT-like_dom_sf"/>
</dbReference>
<keyword evidence="24" id="KW-1185">Reference proteome</keyword>
<dbReference type="GO" id="GO:0046417">
    <property type="term" value="P:chorismate metabolic process"/>
    <property type="evidence" value="ECO:0007669"/>
    <property type="project" value="InterPro"/>
</dbReference>
<comment type="catalytic activity">
    <reaction evidence="1">
        <text>chorismate = prephenate</text>
        <dbReference type="Rhea" id="RHEA:13897"/>
        <dbReference type="ChEBI" id="CHEBI:29748"/>
        <dbReference type="ChEBI" id="CHEBI:29934"/>
        <dbReference type="EC" id="5.4.99.5"/>
    </reaction>
</comment>
<dbReference type="PROSITE" id="PS51168">
    <property type="entry name" value="CHORISMATE_MUT_2"/>
    <property type="match status" value="1"/>
</dbReference>
<evidence type="ECO:0000259" key="22">
    <source>
        <dbReference type="PROSITE" id="PS51671"/>
    </source>
</evidence>
<dbReference type="EMBL" id="VWXX01000018">
    <property type="protein sequence ID" value="KAA6184561.1"/>
    <property type="molecule type" value="Genomic_DNA"/>
</dbReference>
<dbReference type="SUPFAM" id="SSF55021">
    <property type="entry name" value="ACT-like"/>
    <property type="match status" value="1"/>
</dbReference>
<dbReference type="EC" id="4.2.1.51" evidence="7"/>
<dbReference type="InterPro" id="IPR010957">
    <property type="entry name" value="G/b/e-P-prot_chorismate_mutase"/>
</dbReference>
<dbReference type="OrthoDB" id="9802281at2"/>
<evidence type="ECO:0000256" key="5">
    <source>
        <dbReference type="ARBA" id="ARBA00004817"/>
    </source>
</evidence>
<dbReference type="SUPFAM" id="SSF53850">
    <property type="entry name" value="Periplasmic binding protein-like II"/>
    <property type="match status" value="1"/>
</dbReference>
<dbReference type="NCBIfam" id="TIGR01807">
    <property type="entry name" value="CM_P2"/>
    <property type="match status" value="1"/>
</dbReference>
<dbReference type="NCBIfam" id="NF008865">
    <property type="entry name" value="PRK11898.1"/>
    <property type="match status" value="1"/>
</dbReference>
<comment type="catalytic activity">
    <reaction evidence="18">
        <text>prephenate + H(+) = 3-phenylpyruvate + CO2 + H2O</text>
        <dbReference type="Rhea" id="RHEA:21648"/>
        <dbReference type="ChEBI" id="CHEBI:15377"/>
        <dbReference type="ChEBI" id="CHEBI:15378"/>
        <dbReference type="ChEBI" id="CHEBI:16526"/>
        <dbReference type="ChEBI" id="CHEBI:18005"/>
        <dbReference type="ChEBI" id="CHEBI:29934"/>
        <dbReference type="EC" id="4.2.1.51"/>
    </reaction>
</comment>
<dbReference type="PROSITE" id="PS00857">
    <property type="entry name" value="PREPHENATE_DEHYDR_1"/>
    <property type="match status" value="1"/>
</dbReference>
<evidence type="ECO:0000256" key="19">
    <source>
        <dbReference type="PIRSR" id="PIRSR001500-2"/>
    </source>
</evidence>
<dbReference type="GO" id="GO:0005737">
    <property type="term" value="C:cytoplasm"/>
    <property type="evidence" value="ECO:0007669"/>
    <property type="project" value="UniProtKB-SubCell"/>
</dbReference>
<evidence type="ECO:0000256" key="15">
    <source>
        <dbReference type="ARBA" id="ARBA00023268"/>
    </source>
</evidence>
<gene>
    <name evidence="23" type="primary">pheA</name>
    <name evidence="23" type="ORF">F2Q65_12030</name>
</gene>
<dbReference type="CDD" id="cd04905">
    <property type="entry name" value="ACT_CM-PDT"/>
    <property type="match status" value="1"/>
</dbReference>
<dbReference type="InterPro" id="IPR001086">
    <property type="entry name" value="Preph_deHydtase"/>
</dbReference>
<evidence type="ECO:0000256" key="2">
    <source>
        <dbReference type="ARBA" id="ARBA00002364"/>
    </source>
</evidence>
<sequence>MTEQQRLQQVRDRIDAIDGELLRLISERATCAQDVARIKEQAGDVAHYYRPEREADILRRIKARNPGPLDGEEVARLFREIMSACLALERPLSVGYLGPEGTFTQAAALKHFGHSVRTQPFGTIGDIFREVEAGSCNFGVVPVENSTEGVVNHTLDMFMRSPLRIAGEVTLRIHHHLMSRASGASTGIPAGLQRVYSHQQSLAQCRGWLDRHLPHAERVPVGSNAEAARLAAGDSDSAAVAGEAAAALYDLDILAHRIEDEPGNTTRFLVIGPEDAPPSGRDKTSLLLSCRNEAGSLYRLLTPFADQGISMTRIESRPSRQGVWDYVFFIDINGHRADPSVSGALQKLENAANLCKVLGSYPEAVL</sequence>
<evidence type="ECO:0000256" key="18">
    <source>
        <dbReference type="ARBA" id="ARBA00047848"/>
    </source>
</evidence>
<evidence type="ECO:0000256" key="6">
    <source>
        <dbReference type="ARBA" id="ARBA00012404"/>
    </source>
</evidence>
<dbReference type="UniPathway" id="UPA00121">
    <property type="reaction ID" value="UER00345"/>
</dbReference>
<dbReference type="EC" id="5.4.99.5" evidence="6"/>
<dbReference type="RefSeq" id="WP_150093660.1">
    <property type="nucleotide sequence ID" value="NZ_JBFUOH010000092.1"/>
</dbReference>
<protein>
    <recommendedName>
        <fullName evidence="8">Bifunctional chorismate mutase/prephenate dehydratase</fullName>
        <ecNumber evidence="7">4.2.1.51</ecNumber>
        <ecNumber evidence="6">5.4.99.5</ecNumber>
    </recommendedName>
    <alternativeName>
        <fullName evidence="17">Chorismate mutase-prephenate dehydratase</fullName>
    </alternativeName>
    <alternativeName>
        <fullName evidence="16">p-protein</fullName>
    </alternativeName>
</protein>
<dbReference type="Pfam" id="PF01817">
    <property type="entry name" value="CM_2"/>
    <property type="match status" value="1"/>
</dbReference>
<dbReference type="InterPro" id="IPR008242">
    <property type="entry name" value="Chor_mutase/pphenate_deHydtase"/>
</dbReference>
<dbReference type="InterPro" id="IPR018528">
    <property type="entry name" value="Preph_deHydtase_CS"/>
</dbReference>
<dbReference type="Proteomes" id="UP000322981">
    <property type="component" value="Unassembled WGS sequence"/>
</dbReference>
<dbReference type="GO" id="GO:0004106">
    <property type="term" value="F:chorismate mutase activity"/>
    <property type="evidence" value="ECO:0007669"/>
    <property type="project" value="UniProtKB-EC"/>
</dbReference>